<evidence type="ECO:0000259" key="1">
    <source>
        <dbReference type="Pfam" id="PF01170"/>
    </source>
</evidence>
<feature type="domain" description="Ribosomal RNA large subunit methyltransferase K/L-like methyltransferase" evidence="1">
    <location>
        <begin position="71"/>
        <end position="242"/>
    </location>
</feature>
<sequence>MANTYKLTILDGTQAYVLKELLSKYPDVEIQSQTDTEVVFESEVSTIETFRNLYSPTHIQNETQKLNLSDREWRIEYVPAGINPSLAYIMCMIADLKDSDIVYDPFCGASVIPITALKYFNVKRVMCSDISGNAIEKSKHNFYGANIEGDRYKLFGCDIKKNKLSKQNIDKIISNLPFGIRVGSHEDNQESYQALEVLAKKILRTKGKIVLLTQEKVLIREVFKKKDWNVKSVLRVNEGGLLPEVFEITKI</sequence>
<dbReference type="PANTHER" id="PTHR14911">
    <property type="entry name" value="THUMP DOMAIN-CONTAINING"/>
    <property type="match status" value="1"/>
</dbReference>
<comment type="caution">
    <text evidence="2">The sequence shown here is derived from an EMBL/GenBank/DDBJ whole genome shotgun (WGS) entry which is preliminary data.</text>
</comment>
<proteinExistence type="predicted"/>
<evidence type="ECO:0000313" key="3">
    <source>
        <dbReference type="Proteomes" id="UP000033886"/>
    </source>
</evidence>
<accession>A0A0G0F6P0</accession>
<dbReference type="EMBL" id="LBSK01000057">
    <property type="protein sequence ID" value="KKQ14878.1"/>
    <property type="molecule type" value="Genomic_DNA"/>
</dbReference>
<dbReference type="GO" id="GO:0016423">
    <property type="term" value="F:tRNA (guanine) methyltransferase activity"/>
    <property type="evidence" value="ECO:0007669"/>
    <property type="project" value="TreeGrafter"/>
</dbReference>
<dbReference type="Pfam" id="PF01170">
    <property type="entry name" value="UPF0020"/>
    <property type="match status" value="1"/>
</dbReference>
<organism evidence="2 3">
    <name type="scientific">candidate division WS6 bacterium GW2011_GWF1_36_8</name>
    <dbReference type="NCBI Taxonomy" id="1619098"/>
    <lineage>
        <taxon>Bacteria</taxon>
        <taxon>Candidatus Dojkabacteria</taxon>
    </lineage>
</organism>
<evidence type="ECO:0000313" key="2">
    <source>
        <dbReference type="EMBL" id="KKQ14878.1"/>
    </source>
</evidence>
<dbReference type="SUPFAM" id="SSF53335">
    <property type="entry name" value="S-adenosyl-L-methionine-dependent methyltransferases"/>
    <property type="match status" value="1"/>
</dbReference>
<dbReference type="Proteomes" id="UP000033886">
    <property type="component" value="Unassembled WGS sequence"/>
</dbReference>
<gene>
    <name evidence="2" type="ORF">US29_C0057G0001</name>
</gene>
<reference evidence="2 3" key="1">
    <citation type="journal article" date="2015" name="Nature">
        <title>rRNA introns, odd ribosomes, and small enigmatic genomes across a large radiation of phyla.</title>
        <authorList>
            <person name="Brown C.T."/>
            <person name="Hug L.A."/>
            <person name="Thomas B.C."/>
            <person name="Sharon I."/>
            <person name="Castelle C.J."/>
            <person name="Singh A."/>
            <person name="Wilkins M.J."/>
            <person name="Williams K.H."/>
            <person name="Banfield J.F."/>
        </authorList>
    </citation>
    <scope>NUCLEOTIDE SEQUENCE [LARGE SCALE GENOMIC DNA]</scope>
</reference>
<name>A0A0G0F6P0_9BACT</name>
<dbReference type="PANTHER" id="PTHR14911:SF13">
    <property type="entry name" value="TRNA (GUANINE(6)-N2)-METHYLTRANSFERASE THUMP3"/>
    <property type="match status" value="1"/>
</dbReference>
<keyword evidence="2" id="KW-0808">Transferase</keyword>
<dbReference type="InterPro" id="IPR029063">
    <property type="entry name" value="SAM-dependent_MTases_sf"/>
</dbReference>
<dbReference type="Gene3D" id="3.40.50.150">
    <property type="entry name" value="Vaccinia Virus protein VP39"/>
    <property type="match status" value="1"/>
</dbReference>
<protein>
    <submittedName>
        <fullName evidence="2">RNA methylase</fullName>
    </submittedName>
</protein>
<dbReference type="AlphaFoldDB" id="A0A0G0F6P0"/>
<dbReference type="InterPro" id="IPR000241">
    <property type="entry name" value="RlmKL-like_Mtase"/>
</dbReference>
<dbReference type="GO" id="GO:0030488">
    <property type="term" value="P:tRNA methylation"/>
    <property type="evidence" value="ECO:0007669"/>
    <property type="project" value="TreeGrafter"/>
</dbReference>
<keyword evidence="2" id="KW-0489">Methyltransferase</keyword>